<dbReference type="InterPro" id="IPR029063">
    <property type="entry name" value="SAM-dependent_MTases_sf"/>
</dbReference>
<evidence type="ECO:0000256" key="2">
    <source>
        <dbReference type="ARBA" id="ARBA00005369"/>
    </source>
</evidence>
<evidence type="ECO:0000256" key="8">
    <source>
        <dbReference type="ARBA" id="ARBA00022691"/>
    </source>
</evidence>
<keyword evidence="5" id="KW-0963">Cytoplasm</keyword>
<dbReference type="PANTHER" id="PTHR11579:SF0">
    <property type="entry name" value="PROTEIN-L-ISOASPARTATE(D-ASPARTATE) O-METHYLTRANSFERASE"/>
    <property type="match status" value="1"/>
</dbReference>
<proteinExistence type="inferred from homology"/>
<evidence type="ECO:0000313" key="13">
    <source>
        <dbReference type="Proteomes" id="UP001577267"/>
    </source>
</evidence>
<evidence type="ECO:0000256" key="1">
    <source>
        <dbReference type="ARBA" id="ARBA00004496"/>
    </source>
</evidence>
<dbReference type="RefSeq" id="WP_375062188.1">
    <property type="nucleotide sequence ID" value="NZ_JBHGBT010000005.1"/>
</dbReference>
<protein>
    <recommendedName>
        <fullName evidence="4">Protein-L-isoaspartate O-methyltransferase</fullName>
        <ecNumber evidence="3">2.1.1.77</ecNumber>
    </recommendedName>
    <alternativeName>
        <fullName evidence="11">L-isoaspartyl protein carboxyl methyltransferase</fullName>
    </alternativeName>
    <alternativeName>
        <fullName evidence="9">Protein L-isoaspartyl methyltransferase</fullName>
    </alternativeName>
    <alternativeName>
        <fullName evidence="10">Protein-beta-aspartate methyltransferase</fullName>
    </alternativeName>
</protein>
<evidence type="ECO:0000256" key="5">
    <source>
        <dbReference type="ARBA" id="ARBA00022490"/>
    </source>
</evidence>
<dbReference type="GO" id="GO:0032259">
    <property type="term" value="P:methylation"/>
    <property type="evidence" value="ECO:0007669"/>
    <property type="project" value="UniProtKB-KW"/>
</dbReference>
<dbReference type="GO" id="GO:0008168">
    <property type="term" value="F:methyltransferase activity"/>
    <property type="evidence" value="ECO:0007669"/>
    <property type="project" value="UniProtKB-KW"/>
</dbReference>
<name>A0ABV4ZLD6_9ACTN</name>
<dbReference type="SUPFAM" id="SSF53335">
    <property type="entry name" value="S-adenosyl-L-methionine-dependent methyltransferases"/>
    <property type="match status" value="1"/>
</dbReference>
<keyword evidence="8" id="KW-0949">S-adenosyl-L-methionine</keyword>
<dbReference type="PANTHER" id="PTHR11579">
    <property type="entry name" value="PROTEIN-L-ISOASPARTATE O-METHYLTRANSFERASE"/>
    <property type="match status" value="1"/>
</dbReference>
<evidence type="ECO:0000256" key="3">
    <source>
        <dbReference type="ARBA" id="ARBA00011890"/>
    </source>
</evidence>
<keyword evidence="7" id="KW-0808">Transferase</keyword>
<evidence type="ECO:0000256" key="9">
    <source>
        <dbReference type="ARBA" id="ARBA00030757"/>
    </source>
</evidence>
<dbReference type="Pfam" id="PF01135">
    <property type="entry name" value="PCMT"/>
    <property type="match status" value="1"/>
</dbReference>
<dbReference type="Proteomes" id="UP001577267">
    <property type="component" value="Unassembled WGS sequence"/>
</dbReference>
<dbReference type="Gene3D" id="3.40.50.150">
    <property type="entry name" value="Vaccinia Virus protein VP39"/>
    <property type="match status" value="1"/>
</dbReference>
<dbReference type="EC" id="2.1.1.77" evidence="3"/>
<organism evidence="12 13">
    <name type="scientific">Streptomyces carpaticus</name>
    <dbReference type="NCBI Taxonomy" id="285558"/>
    <lineage>
        <taxon>Bacteria</taxon>
        <taxon>Bacillati</taxon>
        <taxon>Actinomycetota</taxon>
        <taxon>Actinomycetes</taxon>
        <taxon>Kitasatosporales</taxon>
        <taxon>Streptomycetaceae</taxon>
        <taxon>Streptomyces</taxon>
    </lineage>
</organism>
<gene>
    <name evidence="12" type="ORF">ACE11A_07285</name>
</gene>
<evidence type="ECO:0000256" key="6">
    <source>
        <dbReference type="ARBA" id="ARBA00022603"/>
    </source>
</evidence>
<comment type="similarity">
    <text evidence="2">Belongs to the methyltransferase superfamily. L-isoaspartyl/D-aspartyl protein methyltransferase family.</text>
</comment>
<dbReference type="CDD" id="cd02440">
    <property type="entry name" value="AdoMet_MTases"/>
    <property type="match status" value="1"/>
</dbReference>
<evidence type="ECO:0000313" key="12">
    <source>
        <dbReference type="EMBL" id="MFB4194154.1"/>
    </source>
</evidence>
<dbReference type="InterPro" id="IPR000682">
    <property type="entry name" value="PCMT"/>
</dbReference>
<evidence type="ECO:0000256" key="4">
    <source>
        <dbReference type="ARBA" id="ARBA00013346"/>
    </source>
</evidence>
<evidence type="ECO:0000256" key="10">
    <source>
        <dbReference type="ARBA" id="ARBA00031323"/>
    </source>
</evidence>
<keyword evidence="6 12" id="KW-0489">Methyltransferase</keyword>
<evidence type="ECO:0000256" key="11">
    <source>
        <dbReference type="ARBA" id="ARBA00031350"/>
    </source>
</evidence>
<sequence>MEPARAHAPPPIADALIRVPRHPFIPAAAWVEPAAGDGYWIDRDRDPDHWWRAVCTDTVIYTQLDDGATELTPHNAARAFAPSCSASSPLLIAAFLRHLAPAPGDRILEVGTGTGWTAALLADLTGDPGRVTTVEIDPALAASAAAALRAAGPPPRLVLGDGTHGVPEHAPYDRLHITAGVREIPYAWIEQTRPGGVIVLPYAPVMRLLRLVVAGDGTALGTFHEDCAFMLLRSQRPPAASPAPPAATPAPDRVRALERDPAPLLDPPPGLQLLFDVLIGDLPWEDRTGALVLDAAGSRATVREGRVVQRGPRDLWDEAERVHAVWTDRGAPGPDRMGLRLTRERQYVWLDDPAFAVADILTTRGETDHG</sequence>
<evidence type="ECO:0000256" key="7">
    <source>
        <dbReference type="ARBA" id="ARBA00022679"/>
    </source>
</evidence>
<dbReference type="EMBL" id="JBHGBT010000005">
    <property type="protein sequence ID" value="MFB4194154.1"/>
    <property type="molecule type" value="Genomic_DNA"/>
</dbReference>
<keyword evidence="13" id="KW-1185">Reference proteome</keyword>
<comment type="caution">
    <text evidence="12">The sequence shown here is derived from an EMBL/GenBank/DDBJ whole genome shotgun (WGS) entry which is preliminary data.</text>
</comment>
<accession>A0ABV4ZLD6</accession>
<reference evidence="12 13" key="1">
    <citation type="submission" date="2024-09" db="EMBL/GenBank/DDBJ databases">
        <title>Draft genome sequence of multifaceted antimicrobials producing Streptomyces sp. strain FH1.</title>
        <authorList>
            <person name="Hassan F."/>
            <person name="Ali H."/>
            <person name="Hassan N."/>
            <person name="Nawaz A."/>
        </authorList>
    </citation>
    <scope>NUCLEOTIDE SEQUENCE [LARGE SCALE GENOMIC DNA]</scope>
    <source>
        <strain evidence="12 13">FH1</strain>
    </source>
</reference>
<comment type="subcellular location">
    <subcellularLocation>
        <location evidence="1">Cytoplasm</location>
    </subcellularLocation>
</comment>